<evidence type="ECO:0000313" key="2">
    <source>
        <dbReference type="Proteomes" id="UP000661435"/>
    </source>
</evidence>
<proteinExistence type="predicted"/>
<dbReference type="AlphaFoldDB" id="A0A8J6J114"/>
<keyword evidence="2" id="KW-1185">Reference proteome</keyword>
<dbReference type="Proteomes" id="UP000661435">
    <property type="component" value="Unassembled WGS sequence"/>
</dbReference>
<evidence type="ECO:0000313" key="1">
    <source>
        <dbReference type="EMBL" id="MBC5734137.1"/>
    </source>
</evidence>
<reference evidence="1" key="1">
    <citation type="submission" date="2020-08" db="EMBL/GenBank/DDBJ databases">
        <title>Genome public.</title>
        <authorList>
            <person name="Liu C."/>
            <person name="Sun Q."/>
        </authorList>
    </citation>
    <scope>NUCLEOTIDE SEQUENCE</scope>
    <source>
        <strain evidence="1">NSJ-51</strain>
    </source>
</reference>
<sequence>MLFQKDIEPRCTYCSRGTRLDEEKILCPKRGLVSPGEHCRSFRYDPLKRVPPVPAAPDFSRLRDEDFSL</sequence>
<gene>
    <name evidence="1" type="ORF">H8S57_10420</name>
</gene>
<comment type="caution">
    <text evidence="1">The sequence shown here is derived from an EMBL/GenBank/DDBJ whole genome shotgun (WGS) entry which is preliminary data.</text>
</comment>
<dbReference type="RefSeq" id="WP_186908024.1">
    <property type="nucleotide sequence ID" value="NZ_JACOPP010000013.1"/>
</dbReference>
<accession>A0A8J6J114</accession>
<organism evidence="1 2">
    <name type="scientific">Lawsonibacter hominis</name>
    <dbReference type="NCBI Taxonomy" id="2763053"/>
    <lineage>
        <taxon>Bacteria</taxon>
        <taxon>Bacillati</taxon>
        <taxon>Bacillota</taxon>
        <taxon>Clostridia</taxon>
        <taxon>Eubacteriales</taxon>
        <taxon>Oscillospiraceae</taxon>
        <taxon>Lawsonibacter</taxon>
    </lineage>
</organism>
<dbReference type="EMBL" id="JACOPP010000013">
    <property type="protein sequence ID" value="MBC5734137.1"/>
    <property type="molecule type" value="Genomic_DNA"/>
</dbReference>
<protein>
    <submittedName>
        <fullName evidence="1">Uncharacterized protein</fullName>
    </submittedName>
</protein>
<name>A0A8J6J114_9FIRM</name>